<dbReference type="AlphaFoldDB" id="A0AAV2TTL0"/>
<proteinExistence type="inferred from homology"/>
<accession>A0AAV2TTL0</accession>
<evidence type="ECO:0000313" key="18">
    <source>
        <dbReference type="Proteomes" id="UP001497525"/>
    </source>
</evidence>
<evidence type="ECO:0000313" key="17">
    <source>
        <dbReference type="EMBL" id="CAL5139620.1"/>
    </source>
</evidence>
<keyword evidence="8" id="KW-0679">Respiratory chain</keyword>
<evidence type="ECO:0000256" key="12">
    <source>
        <dbReference type="ARBA" id="ARBA00023128"/>
    </source>
</evidence>
<dbReference type="PANTHER" id="PTHR12868:SF0">
    <property type="entry name" value="NADH DEHYDROGENASE [UBIQUINONE] 1 BETA SUBCOMPLEX SUBUNIT 9"/>
    <property type="match status" value="1"/>
</dbReference>
<evidence type="ECO:0000256" key="4">
    <source>
        <dbReference type="ARBA" id="ARBA00011790"/>
    </source>
</evidence>
<dbReference type="Proteomes" id="UP001497525">
    <property type="component" value="Unassembled WGS sequence"/>
</dbReference>
<keyword evidence="7" id="KW-0597">Phosphoprotein</keyword>
<dbReference type="InterPro" id="IPR045292">
    <property type="entry name" value="Complex1_LYR_NDUFB9_LYRM3"/>
</dbReference>
<evidence type="ECO:0000256" key="8">
    <source>
        <dbReference type="ARBA" id="ARBA00022660"/>
    </source>
</evidence>
<keyword evidence="6" id="KW-0813">Transport</keyword>
<keyword evidence="10" id="KW-0249">Electron transport</keyword>
<evidence type="ECO:0000256" key="6">
    <source>
        <dbReference type="ARBA" id="ARBA00022448"/>
    </source>
</evidence>
<keyword evidence="12" id="KW-0496">Mitochondrion</keyword>
<comment type="caution">
    <text evidence="17">The sequence shown here is derived from an EMBL/GenBank/DDBJ whole genome shotgun (WGS) entry which is preliminary data.</text>
</comment>
<dbReference type="GO" id="GO:0005743">
    <property type="term" value="C:mitochondrial inner membrane"/>
    <property type="evidence" value="ECO:0007669"/>
    <property type="project" value="UniProtKB-SubCell"/>
</dbReference>
<comment type="similarity">
    <text evidence="3">Belongs to the complex I LYR family.</text>
</comment>
<dbReference type="CDD" id="cd20263">
    <property type="entry name" value="Complex1_LYR_NDUFB9_LYRM3"/>
    <property type="match status" value="1"/>
</dbReference>
<evidence type="ECO:0000259" key="16">
    <source>
        <dbReference type="Pfam" id="PF05347"/>
    </source>
</evidence>
<organism evidence="17 18">
    <name type="scientific">Calicophoron daubneyi</name>
    <name type="common">Rumen fluke</name>
    <name type="synonym">Paramphistomum daubneyi</name>
    <dbReference type="NCBI Taxonomy" id="300641"/>
    <lineage>
        <taxon>Eukaryota</taxon>
        <taxon>Metazoa</taxon>
        <taxon>Spiralia</taxon>
        <taxon>Lophotrochozoa</taxon>
        <taxon>Platyhelminthes</taxon>
        <taxon>Trematoda</taxon>
        <taxon>Digenea</taxon>
        <taxon>Plagiorchiida</taxon>
        <taxon>Pronocephalata</taxon>
        <taxon>Paramphistomoidea</taxon>
        <taxon>Paramphistomidae</taxon>
        <taxon>Calicophoron</taxon>
    </lineage>
</organism>
<evidence type="ECO:0000256" key="15">
    <source>
        <dbReference type="ARBA" id="ARBA00032528"/>
    </source>
</evidence>
<reference evidence="17" key="1">
    <citation type="submission" date="2024-06" db="EMBL/GenBank/DDBJ databases">
        <authorList>
            <person name="Liu X."/>
            <person name="Lenzi L."/>
            <person name="Haldenby T S."/>
            <person name="Uol C."/>
        </authorList>
    </citation>
    <scope>NUCLEOTIDE SEQUENCE</scope>
</reference>
<keyword evidence="13" id="KW-0472">Membrane</keyword>
<comment type="subcellular location">
    <subcellularLocation>
        <location evidence="2">Mitochondrion inner membrane</location>
        <topology evidence="2">Peripheral membrane protein</topology>
        <orientation evidence="2">Matrix side</orientation>
    </subcellularLocation>
</comment>
<evidence type="ECO:0000256" key="9">
    <source>
        <dbReference type="ARBA" id="ARBA00022792"/>
    </source>
</evidence>
<keyword evidence="11" id="KW-0007">Acetylation</keyword>
<dbReference type="InterPro" id="IPR033034">
    <property type="entry name" value="NDUFB9"/>
</dbReference>
<gene>
    <name evidence="17" type="ORF">CDAUBV1_LOCUS14738</name>
</gene>
<evidence type="ECO:0000256" key="10">
    <source>
        <dbReference type="ARBA" id="ARBA00022982"/>
    </source>
</evidence>
<evidence type="ECO:0000256" key="2">
    <source>
        <dbReference type="ARBA" id="ARBA00004443"/>
    </source>
</evidence>
<evidence type="ECO:0000256" key="13">
    <source>
        <dbReference type="ARBA" id="ARBA00023136"/>
    </source>
</evidence>
<evidence type="ECO:0000256" key="14">
    <source>
        <dbReference type="ARBA" id="ARBA00030192"/>
    </source>
</evidence>
<name>A0AAV2TTL0_CALDB</name>
<dbReference type="PANTHER" id="PTHR12868">
    <property type="entry name" value="NADH-UBIQUINONE OXIDOREDUCTASE B22 SUBUNIT"/>
    <property type="match status" value="1"/>
</dbReference>
<evidence type="ECO:0000256" key="5">
    <source>
        <dbReference type="ARBA" id="ARBA00018684"/>
    </source>
</evidence>
<feature type="domain" description="Complex 1 LYR protein" evidence="16">
    <location>
        <begin position="20"/>
        <end position="76"/>
    </location>
</feature>
<evidence type="ECO:0000256" key="1">
    <source>
        <dbReference type="ARBA" id="ARBA00002920"/>
    </source>
</evidence>
<protein>
    <recommendedName>
        <fullName evidence="5">NADH dehydrogenase [ubiquinone] 1 beta subcomplex subunit 9</fullName>
    </recommendedName>
    <alternativeName>
        <fullName evidence="14">Complex I-B22</fullName>
    </alternativeName>
    <alternativeName>
        <fullName evidence="15">NADH-ubiquinone oxidoreductase B22 subunit</fullName>
    </alternativeName>
</protein>
<comment type="function">
    <text evidence="1">Accessory subunit of the mitochondrial membrane respiratory chain NADH dehydrogenase (Complex I), that is believed to be not involved in catalysis. Complex I functions in the transfer of electrons from NADH to the respiratory chain. The immediate electron acceptor for the enzyme is believed to be ubiquinone.</text>
</comment>
<keyword evidence="9" id="KW-0999">Mitochondrion inner membrane</keyword>
<sequence>MARPPIPPAYLRAKLIPHAQQVCRLYKAALYDLRARKSDLIDFRYHAVLLRARFDENKDIKDEVLAKKLLEEGWKEYNSTRFAFPFKYPTAPGGVAYERDSHMYDIQLDFWHPLEKLQYPDYFARREKRKKEFIEQWVERYGPQEEEPVK</sequence>
<comment type="subunit">
    <text evidence="4">Mammalian complex I is composed of 45 different subunits.</text>
</comment>
<dbReference type="InterPro" id="IPR008011">
    <property type="entry name" value="Complex1_LYR_dom"/>
</dbReference>
<evidence type="ECO:0000256" key="7">
    <source>
        <dbReference type="ARBA" id="ARBA00022553"/>
    </source>
</evidence>
<dbReference type="EMBL" id="CAXLJL010000612">
    <property type="protein sequence ID" value="CAL5139620.1"/>
    <property type="molecule type" value="Genomic_DNA"/>
</dbReference>
<dbReference type="GO" id="GO:0006120">
    <property type="term" value="P:mitochondrial electron transport, NADH to ubiquinone"/>
    <property type="evidence" value="ECO:0007669"/>
    <property type="project" value="InterPro"/>
</dbReference>
<evidence type="ECO:0000256" key="11">
    <source>
        <dbReference type="ARBA" id="ARBA00022990"/>
    </source>
</evidence>
<evidence type="ECO:0000256" key="3">
    <source>
        <dbReference type="ARBA" id="ARBA00009508"/>
    </source>
</evidence>
<dbReference type="Pfam" id="PF05347">
    <property type="entry name" value="Complex1_LYR"/>
    <property type="match status" value="1"/>
</dbReference>